<comment type="caution">
    <text evidence="2">The sequence shown here is derived from an EMBL/GenBank/DDBJ whole genome shotgun (WGS) entry which is preliminary data.</text>
</comment>
<accession>A0A2I0I4X4</accession>
<evidence type="ECO:0000259" key="1">
    <source>
        <dbReference type="Pfam" id="PF24924"/>
    </source>
</evidence>
<dbReference type="Pfam" id="PF24924">
    <property type="entry name" value="DUF7745"/>
    <property type="match status" value="1"/>
</dbReference>
<keyword evidence="3" id="KW-1185">Reference proteome</keyword>
<gene>
    <name evidence="2" type="ORF">CRG98_040588</name>
</gene>
<sequence>MSRSISCPHLDWVTPPLEEIAQIWMSLRRVNQDYIIVFVGDVPLLAARYVDWNFIEAAIAFSNLDHAIFNIQGTELAPTIEEYRTLIARTATAHGIVEPNFHTTRSTLVSRLLGVRTTHLHAELAYSGGTKIAIEKLLIFIKSRAQRVQGDFLRKDICHAFLLIIFGPLLFPRSRGLVDATLASVVLQVVGGREYEVALVAETIRSLDHVSRLCDLISKWIKIFCEIPPKSFKWRAAWMPPGPMALRCPDFNEVPLMSHEGSTTYFQARVMKQFGSLQTVPEDTARTRFEHNWREDQTLVDRQSDIDRVLAALWTVTTEQPYFPGHPTQDKQDFQAIEEYILRFYR</sequence>
<reference evidence="2 3" key="1">
    <citation type="submission" date="2017-11" db="EMBL/GenBank/DDBJ databases">
        <title>De-novo sequencing of pomegranate (Punica granatum L.) genome.</title>
        <authorList>
            <person name="Akparov Z."/>
            <person name="Amiraslanov A."/>
            <person name="Hajiyeva S."/>
            <person name="Abbasov M."/>
            <person name="Kaur K."/>
            <person name="Hamwieh A."/>
            <person name="Solovyev V."/>
            <person name="Salamov A."/>
            <person name="Braich B."/>
            <person name="Kosarev P."/>
            <person name="Mahmoud A."/>
            <person name="Hajiyev E."/>
            <person name="Babayeva S."/>
            <person name="Izzatullayeva V."/>
            <person name="Mammadov A."/>
            <person name="Mammadov A."/>
            <person name="Sharifova S."/>
            <person name="Ojaghi J."/>
            <person name="Eynullazada K."/>
            <person name="Bayramov B."/>
            <person name="Abdulazimova A."/>
            <person name="Shahmuradov I."/>
        </authorList>
    </citation>
    <scope>NUCLEOTIDE SEQUENCE [LARGE SCALE GENOMIC DNA]</scope>
    <source>
        <strain evidence="3">cv. AG2017</strain>
        <tissue evidence="2">Leaf</tissue>
    </source>
</reference>
<protein>
    <recommendedName>
        <fullName evidence="1">DUF7745 domain-containing protein</fullName>
    </recommendedName>
</protein>
<evidence type="ECO:0000313" key="2">
    <source>
        <dbReference type="EMBL" id="PKI39022.1"/>
    </source>
</evidence>
<organism evidence="2 3">
    <name type="scientific">Punica granatum</name>
    <name type="common">Pomegranate</name>
    <dbReference type="NCBI Taxonomy" id="22663"/>
    <lineage>
        <taxon>Eukaryota</taxon>
        <taxon>Viridiplantae</taxon>
        <taxon>Streptophyta</taxon>
        <taxon>Embryophyta</taxon>
        <taxon>Tracheophyta</taxon>
        <taxon>Spermatophyta</taxon>
        <taxon>Magnoliopsida</taxon>
        <taxon>eudicotyledons</taxon>
        <taxon>Gunneridae</taxon>
        <taxon>Pentapetalae</taxon>
        <taxon>rosids</taxon>
        <taxon>malvids</taxon>
        <taxon>Myrtales</taxon>
        <taxon>Lythraceae</taxon>
        <taxon>Punica</taxon>
    </lineage>
</organism>
<dbReference type="PANTHER" id="PTHR48200:SF1">
    <property type="entry name" value="AMINOTRANSFERASE-LIKE PLANT MOBILE DOMAIN-CONTAINING PROTEIN"/>
    <property type="match status" value="1"/>
</dbReference>
<dbReference type="AlphaFoldDB" id="A0A2I0I4X4"/>
<evidence type="ECO:0000313" key="3">
    <source>
        <dbReference type="Proteomes" id="UP000233551"/>
    </source>
</evidence>
<proteinExistence type="predicted"/>
<dbReference type="Proteomes" id="UP000233551">
    <property type="component" value="Unassembled WGS sequence"/>
</dbReference>
<name>A0A2I0I4X4_PUNGR</name>
<feature type="domain" description="DUF7745" evidence="1">
    <location>
        <begin position="49"/>
        <end position="210"/>
    </location>
</feature>
<dbReference type="PANTHER" id="PTHR48200">
    <property type="entry name" value="PROTEIN, PUTATIVE-RELATED"/>
    <property type="match status" value="1"/>
</dbReference>
<dbReference type="EMBL" id="PGOL01003923">
    <property type="protein sequence ID" value="PKI39022.1"/>
    <property type="molecule type" value="Genomic_DNA"/>
</dbReference>
<dbReference type="InterPro" id="IPR056647">
    <property type="entry name" value="DUF7745"/>
</dbReference>